<name>A0A1U7VP57_NICSY</name>
<dbReference type="InterPro" id="IPR036875">
    <property type="entry name" value="Znf_CCHC_sf"/>
</dbReference>
<dbReference type="GO" id="GO:0008270">
    <property type="term" value="F:zinc ion binding"/>
    <property type="evidence" value="ECO:0007669"/>
    <property type="project" value="InterPro"/>
</dbReference>
<dbReference type="OrthoDB" id="1751284at2759"/>
<evidence type="ECO:0000256" key="1">
    <source>
        <dbReference type="SAM" id="MobiDB-lite"/>
    </source>
</evidence>
<gene>
    <name evidence="3" type="primary">LOC104215896</name>
</gene>
<evidence type="ECO:0000313" key="3">
    <source>
        <dbReference type="RefSeq" id="XP_009764134.1"/>
    </source>
</evidence>
<dbReference type="RefSeq" id="XP_009764134.1">
    <property type="nucleotide sequence ID" value="XM_009765832.1"/>
</dbReference>
<proteinExistence type="predicted"/>
<sequence length="128" mass="14025">MENNAANVAVDATAPAAPTVSVDVPSPITCAKPFPDVSKIEVFGGDNFNRKHAVVDKGKEIATRSSLVEDNNCQRKSSNRYDERNGYKPKTNNQTFKEKSNCFVCGKSGQYVAQCRKRVGNDNPTKLK</sequence>
<dbReference type="SUPFAM" id="SSF57756">
    <property type="entry name" value="Retrovirus zinc finger-like domains"/>
    <property type="match status" value="1"/>
</dbReference>
<dbReference type="Proteomes" id="UP000189701">
    <property type="component" value="Unplaced"/>
</dbReference>
<organism evidence="2 3">
    <name type="scientific">Nicotiana sylvestris</name>
    <name type="common">Wood tobacco</name>
    <name type="synonym">South American tobacco</name>
    <dbReference type="NCBI Taxonomy" id="4096"/>
    <lineage>
        <taxon>Eukaryota</taxon>
        <taxon>Viridiplantae</taxon>
        <taxon>Streptophyta</taxon>
        <taxon>Embryophyta</taxon>
        <taxon>Tracheophyta</taxon>
        <taxon>Spermatophyta</taxon>
        <taxon>Magnoliopsida</taxon>
        <taxon>eudicotyledons</taxon>
        <taxon>Gunneridae</taxon>
        <taxon>Pentapetalae</taxon>
        <taxon>asterids</taxon>
        <taxon>lamiids</taxon>
        <taxon>Solanales</taxon>
        <taxon>Solanaceae</taxon>
        <taxon>Nicotianoideae</taxon>
        <taxon>Nicotianeae</taxon>
        <taxon>Nicotiana</taxon>
    </lineage>
</organism>
<dbReference type="GO" id="GO:0003676">
    <property type="term" value="F:nucleic acid binding"/>
    <property type="evidence" value="ECO:0007669"/>
    <property type="project" value="InterPro"/>
</dbReference>
<feature type="region of interest" description="Disordered" evidence="1">
    <location>
        <begin position="66"/>
        <end position="92"/>
    </location>
</feature>
<dbReference type="AlphaFoldDB" id="A0A1U7VP57"/>
<protein>
    <submittedName>
        <fullName evidence="3">Uncharacterized protein LOC104215896</fullName>
    </submittedName>
</protein>
<keyword evidence="2" id="KW-1185">Reference proteome</keyword>
<evidence type="ECO:0000313" key="2">
    <source>
        <dbReference type="Proteomes" id="UP000189701"/>
    </source>
</evidence>
<reference evidence="3" key="2">
    <citation type="submission" date="2025-08" db="UniProtKB">
        <authorList>
            <consortium name="RefSeq"/>
        </authorList>
    </citation>
    <scope>IDENTIFICATION</scope>
    <source>
        <tissue evidence="3">Leaf</tissue>
    </source>
</reference>
<accession>A0A1U7VP57</accession>
<feature type="compositionally biased region" description="Polar residues" evidence="1">
    <location>
        <begin position="66"/>
        <end position="76"/>
    </location>
</feature>
<reference evidence="2" key="1">
    <citation type="journal article" date="2013" name="Genome Biol.">
        <title>Reference genomes and transcriptomes of Nicotiana sylvestris and Nicotiana tomentosiformis.</title>
        <authorList>
            <person name="Sierro N."/>
            <person name="Battey J.N."/>
            <person name="Ouadi S."/>
            <person name="Bovet L."/>
            <person name="Goepfert S."/>
            <person name="Bakaher N."/>
            <person name="Peitsch M.C."/>
            <person name="Ivanov N.V."/>
        </authorList>
    </citation>
    <scope>NUCLEOTIDE SEQUENCE [LARGE SCALE GENOMIC DNA]</scope>
</reference>